<feature type="transmembrane region" description="Helical" evidence="2">
    <location>
        <begin position="401"/>
        <end position="421"/>
    </location>
</feature>
<feature type="transmembrane region" description="Helical" evidence="2">
    <location>
        <begin position="376"/>
        <end position="395"/>
    </location>
</feature>
<proteinExistence type="predicted"/>
<evidence type="ECO:0000256" key="1">
    <source>
        <dbReference type="SAM" id="MobiDB-lite"/>
    </source>
</evidence>
<feature type="transmembrane region" description="Helical" evidence="2">
    <location>
        <begin position="303"/>
        <end position="325"/>
    </location>
</feature>
<keyword evidence="2" id="KW-1133">Transmembrane helix</keyword>
<dbReference type="AlphaFoldDB" id="A0A1F7L2F7"/>
<feature type="transmembrane region" description="Helical" evidence="2">
    <location>
        <begin position="345"/>
        <end position="369"/>
    </location>
</feature>
<accession>A0A1F7L2F7</accession>
<gene>
    <name evidence="3" type="ORF">A3K52_06115</name>
</gene>
<evidence type="ECO:0000313" key="3">
    <source>
        <dbReference type="EMBL" id="OGK74308.1"/>
    </source>
</evidence>
<feature type="compositionally biased region" description="Basic and acidic residues" evidence="1">
    <location>
        <begin position="562"/>
        <end position="578"/>
    </location>
</feature>
<keyword evidence="2" id="KW-0812">Transmembrane</keyword>
<feature type="transmembrane region" description="Helical" evidence="2">
    <location>
        <begin position="20"/>
        <end position="38"/>
    </location>
</feature>
<keyword evidence="2" id="KW-0472">Membrane</keyword>
<name>A0A1F7L2F7_9BACT</name>
<comment type="caution">
    <text evidence="3">The sequence shown here is derived from an EMBL/GenBank/DDBJ whole genome shotgun (WGS) entry which is preliminary data.</text>
</comment>
<feature type="region of interest" description="Disordered" evidence="1">
    <location>
        <begin position="554"/>
        <end position="578"/>
    </location>
</feature>
<feature type="transmembrane region" description="Helical" evidence="2">
    <location>
        <begin position="277"/>
        <end position="296"/>
    </location>
</feature>
<sequence length="578" mass="63018">MIPMVKQLFRSCFNFGKKAIIVLIVYAFIIGIFASFFSKNKPQYNPKNVTQLARKQIYKALNNKELNAKKSGKIALFIYRMHTCFFSGEACTDNPSDGDKNVSKSVSGYLSKLITIPFANPPASGIYWVYTNLQDAGFVPKSYASEGMGFGAIKPLMNVWKIFRDIAYLILVIILVSIGFMIMFRTKINPQTVISVENALPKIVTSLLLITFSFAIAGFLIDLMYILIAIIISILSNGGANYDVGSMQNEYLSATPWNIYLSFQPIRKNLTGISGDVFLGTITDVGTAFMTLFPTYVNNVFRLVSGAFAGFFLIKDFSILLTYPFKVMELVDNMGAEAATFGINLGKLVGSTLLSVGSTTLFAAIFAYLMLYGAGVIIGLVIYFTIIALVFRVFFMLFRAYLQILFLIVTAPLFILIDAIPGKSGFTTWFKNLLAELLTFPVIITVFLVGNVIMNSLAYPGDFWFPPFLLGIDPLAFSTLLGLGIMFMIPDLVKLVKDSLGIKPLPINLGLGTFFGGAGSAAGGGLSLVGQISTLSMGLSAITGKTIGQMIGTSGMPAPDTARYKAKSDNPTEQGEKK</sequence>
<dbReference type="EMBL" id="MGBR01000001">
    <property type="protein sequence ID" value="OGK74308.1"/>
    <property type="molecule type" value="Genomic_DNA"/>
</dbReference>
<feature type="transmembrane region" description="Helical" evidence="2">
    <location>
        <begin position="166"/>
        <end position="186"/>
    </location>
</feature>
<evidence type="ECO:0000313" key="4">
    <source>
        <dbReference type="Proteomes" id="UP000177050"/>
    </source>
</evidence>
<dbReference type="Proteomes" id="UP000177050">
    <property type="component" value="Unassembled WGS sequence"/>
</dbReference>
<feature type="transmembrane region" description="Helical" evidence="2">
    <location>
        <begin position="207"/>
        <end position="235"/>
    </location>
</feature>
<evidence type="ECO:0000256" key="2">
    <source>
        <dbReference type="SAM" id="Phobius"/>
    </source>
</evidence>
<feature type="transmembrane region" description="Helical" evidence="2">
    <location>
        <begin position="433"/>
        <end position="454"/>
    </location>
</feature>
<protein>
    <submittedName>
        <fullName evidence="3">Uncharacterized protein</fullName>
    </submittedName>
</protein>
<reference evidence="3 4" key="1">
    <citation type="journal article" date="2016" name="Nat. Commun.">
        <title>Thousands of microbial genomes shed light on interconnected biogeochemical processes in an aquifer system.</title>
        <authorList>
            <person name="Anantharaman K."/>
            <person name="Brown C.T."/>
            <person name="Hug L.A."/>
            <person name="Sharon I."/>
            <person name="Castelle C.J."/>
            <person name="Probst A.J."/>
            <person name="Thomas B.C."/>
            <person name="Singh A."/>
            <person name="Wilkins M.J."/>
            <person name="Karaoz U."/>
            <person name="Brodie E.L."/>
            <person name="Williams K.H."/>
            <person name="Hubbard S.S."/>
            <person name="Banfield J.F."/>
        </authorList>
    </citation>
    <scope>NUCLEOTIDE SEQUENCE [LARGE SCALE GENOMIC DNA]</scope>
</reference>
<feature type="transmembrane region" description="Helical" evidence="2">
    <location>
        <begin position="474"/>
        <end position="493"/>
    </location>
</feature>
<organism evidence="3 4">
    <name type="scientific">Candidatus Roizmanbacteria bacterium RIFOXYD1_FULL_38_12</name>
    <dbReference type="NCBI Taxonomy" id="1802093"/>
    <lineage>
        <taxon>Bacteria</taxon>
        <taxon>Candidatus Roizmaniibacteriota</taxon>
    </lineage>
</organism>